<feature type="coiled-coil region" evidence="15">
    <location>
        <begin position="124"/>
        <end position="151"/>
    </location>
</feature>
<keyword evidence="9 14" id="KW-0862">Zinc</keyword>
<dbReference type="EMBL" id="CP144695">
    <property type="protein sequence ID" value="WVZ06599.1"/>
    <property type="molecule type" value="Genomic_DNA"/>
</dbReference>
<comment type="catalytic activity">
    <reaction evidence="1 14">
        <text>S-ubiquitinyl-[E2 ubiquitin-conjugating enzyme]-L-cysteine + [acceptor protein]-L-lysine = [E2 ubiquitin-conjugating enzyme]-L-cysteine + N(6)-ubiquitinyl-[acceptor protein]-L-lysine.</text>
        <dbReference type="EC" id="2.3.2.27"/>
    </reaction>
</comment>
<evidence type="ECO:0000256" key="3">
    <source>
        <dbReference type="ARBA" id="ARBA00004906"/>
    </source>
</evidence>
<gene>
    <name evidence="18" type="ORF">V8G54_019945</name>
</gene>
<sequence length="226" mass="26499">MMHQMQWSLMITTGLVLEGVRARQKQDSLLMEKRVIEQDMQQANTSLNLYDIKASRIEDQLKFCSDQLQRLAEDKLQCSATSENTQRRLSDIRRQTQQIRDTVVELQSKIGSNRVTRMELRVELEKERFAKKRTEEDLEVARRKFSRLKEQNEGSSITEKLQQELEEYREIIKCSICQDRAKEAVITKCYHLFCFSCIQKVAGSRHRKCPQCATSFGVNDVKPVYL</sequence>
<evidence type="ECO:0000256" key="2">
    <source>
        <dbReference type="ARBA" id="ARBA00004123"/>
    </source>
</evidence>
<evidence type="ECO:0000256" key="16">
    <source>
        <dbReference type="SAM" id="SignalP"/>
    </source>
</evidence>
<dbReference type="SMART" id="SM00184">
    <property type="entry name" value="RING"/>
    <property type="match status" value="1"/>
</dbReference>
<dbReference type="EC" id="2.3.2.27" evidence="14"/>
<dbReference type="PROSITE" id="PS50089">
    <property type="entry name" value="ZF_RING_2"/>
    <property type="match status" value="1"/>
</dbReference>
<proteinExistence type="inferred from homology"/>
<reference evidence="18 19" key="1">
    <citation type="journal article" date="2023" name="Life. Sci Alliance">
        <title>Evolutionary insights into 3D genome organization and epigenetic landscape of Vigna mungo.</title>
        <authorList>
            <person name="Junaid A."/>
            <person name="Singh B."/>
            <person name="Bhatia S."/>
        </authorList>
    </citation>
    <scope>NUCLEOTIDE SEQUENCE [LARGE SCALE GENOMIC DNA]</scope>
    <source>
        <strain evidence="18">Urdbean</strain>
    </source>
</reference>
<evidence type="ECO:0000256" key="15">
    <source>
        <dbReference type="SAM" id="Coils"/>
    </source>
</evidence>
<comment type="subcellular location">
    <subcellularLocation>
        <location evidence="2 14">Nucleus</location>
    </subcellularLocation>
</comment>
<keyword evidence="5 14" id="KW-0808">Transferase</keyword>
<dbReference type="GO" id="GO:0016567">
    <property type="term" value="P:protein ubiquitination"/>
    <property type="evidence" value="ECO:0007669"/>
    <property type="project" value="UniProtKB-UniRule"/>
</dbReference>
<evidence type="ECO:0000256" key="9">
    <source>
        <dbReference type="ARBA" id="ARBA00022833"/>
    </source>
</evidence>
<dbReference type="GO" id="GO:0006325">
    <property type="term" value="P:chromatin organization"/>
    <property type="evidence" value="ECO:0007669"/>
    <property type="project" value="UniProtKB-KW"/>
</dbReference>
<dbReference type="PANTHER" id="PTHR23163:SF0">
    <property type="entry name" value="E3 UBIQUITIN-PROTEIN LIGASE BRE1"/>
    <property type="match status" value="1"/>
</dbReference>
<keyword evidence="10 14" id="KW-0156">Chromatin regulator</keyword>
<name>A0AAQ3NB07_VIGMU</name>
<dbReference type="Proteomes" id="UP001374535">
    <property type="component" value="Chromosome 6"/>
</dbReference>
<dbReference type="Gene3D" id="3.30.40.10">
    <property type="entry name" value="Zinc/RING finger domain, C3HC4 (zinc finger)"/>
    <property type="match status" value="1"/>
</dbReference>
<keyword evidence="12 14" id="KW-0539">Nucleus</keyword>
<keyword evidence="11 14" id="KW-0175">Coiled coil</keyword>
<protein>
    <recommendedName>
        <fullName evidence="14">E3 ubiquitin protein ligase</fullName>
        <ecNumber evidence="14">2.3.2.27</ecNumber>
    </recommendedName>
</protein>
<evidence type="ECO:0000256" key="5">
    <source>
        <dbReference type="ARBA" id="ARBA00022679"/>
    </source>
</evidence>
<dbReference type="InterPro" id="IPR013083">
    <property type="entry name" value="Znf_RING/FYVE/PHD"/>
</dbReference>
<dbReference type="InterPro" id="IPR001841">
    <property type="entry name" value="Znf_RING"/>
</dbReference>
<evidence type="ECO:0000256" key="7">
    <source>
        <dbReference type="ARBA" id="ARBA00022771"/>
    </source>
</evidence>
<dbReference type="Pfam" id="PF00097">
    <property type="entry name" value="zf-C3HC4"/>
    <property type="match status" value="1"/>
</dbReference>
<evidence type="ECO:0000256" key="6">
    <source>
        <dbReference type="ARBA" id="ARBA00022723"/>
    </source>
</evidence>
<dbReference type="GO" id="GO:0033503">
    <property type="term" value="C:HULC complex"/>
    <property type="evidence" value="ECO:0007669"/>
    <property type="project" value="TreeGrafter"/>
</dbReference>
<dbReference type="GO" id="GO:0005634">
    <property type="term" value="C:nucleus"/>
    <property type="evidence" value="ECO:0007669"/>
    <property type="project" value="UniProtKB-SubCell"/>
</dbReference>
<dbReference type="InterPro" id="IPR017907">
    <property type="entry name" value="Znf_RING_CS"/>
</dbReference>
<feature type="domain" description="RING-type" evidence="17">
    <location>
        <begin position="174"/>
        <end position="212"/>
    </location>
</feature>
<dbReference type="FunFam" id="3.30.40.10:FF:000414">
    <property type="entry name" value="E3 ubiquitin protein ligase"/>
    <property type="match status" value="1"/>
</dbReference>
<dbReference type="GO" id="GO:0008270">
    <property type="term" value="F:zinc ion binding"/>
    <property type="evidence" value="ECO:0007669"/>
    <property type="project" value="UniProtKB-KW"/>
</dbReference>
<dbReference type="InterPro" id="IPR018957">
    <property type="entry name" value="Znf_C3HC4_RING-type"/>
</dbReference>
<evidence type="ECO:0000256" key="4">
    <source>
        <dbReference type="ARBA" id="ARBA00005555"/>
    </source>
</evidence>
<evidence type="ECO:0000256" key="13">
    <source>
        <dbReference type="PROSITE-ProRule" id="PRU00175"/>
    </source>
</evidence>
<keyword evidence="6 14" id="KW-0479">Metal-binding</keyword>
<accession>A0AAQ3NB07</accession>
<dbReference type="GO" id="GO:0061630">
    <property type="term" value="F:ubiquitin protein ligase activity"/>
    <property type="evidence" value="ECO:0007669"/>
    <property type="project" value="UniProtKB-EC"/>
</dbReference>
<keyword evidence="16" id="KW-0732">Signal</keyword>
<evidence type="ECO:0000313" key="19">
    <source>
        <dbReference type="Proteomes" id="UP001374535"/>
    </source>
</evidence>
<dbReference type="GO" id="GO:0006950">
    <property type="term" value="P:response to stress"/>
    <property type="evidence" value="ECO:0007669"/>
    <property type="project" value="UniProtKB-ARBA"/>
</dbReference>
<comment type="pathway">
    <text evidence="3 14">Protein modification; protein ubiquitination.</text>
</comment>
<evidence type="ECO:0000313" key="18">
    <source>
        <dbReference type="EMBL" id="WVZ06599.1"/>
    </source>
</evidence>
<dbReference type="CDD" id="cd16499">
    <property type="entry name" value="RING-HC_Bre1-like"/>
    <property type="match status" value="1"/>
</dbReference>
<keyword evidence="19" id="KW-1185">Reference proteome</keyword>
<evidence type="ECO:0000256" key="14">
    <source>
        <dbReference type="RuleBase" id="RU365038"/>
    </source>
</evidence>
<comment type="similarity">
    <text evidence="4 14">Belongs to the BRE1 family.</text>
</comment>
<evidence type="ECO:0000256" key="10">
    <source>
        <dbReference type="ARBA" id="ARBA00022853"/>
    </source>
</evidence>
<evidence type="ECO:0000256" key="8">
    <source>
        <dbReference type="ARBA" id="ARBA00022786"/>
    </source>
</evidence>
<feature type="chain" id="PRO_5043014945" description="E3 ubiquitin protein ligase" evidence="16">
    <location>
        <begin position="23"/>
        <end position="226"/>
    </location>
</feature>
<evidence type="ECO:0000256" key="1">
    <source>
        <dbReference type="ARBA" id="ARBA00000900"/>
    </source>
</evidence>
<keyword evidence="8 14" id="KW-0833">Ubl conjugation pathway</keyword>
<dbReference type="InterPro" id="IPR013956">
    <property type="entry name" value="E3_ubiquit_lig_Bre1"/>
</dbReference>
<dbReference type="PANTHER" id="PTHR23163">
    <property type="entry name" value="RING FINGER PROTEIN-RELATED"/>
    <property type="match status" value="1"/>
</dbReference>
<keyword evidence="7 13" id="KW-0863">Zinc-finger</keyword>
<dbReference type="AlphaFoldDB" id="A0AAQ3NB07"/>
<evidence type="ECO:0000259" key="17">
    <source>
        <dbReference type="PROSITE" id="PS50089"/>
    </source>
</evidence>
<organism evidence="18 19">
    <name type="scientific">Vigna mungo</name>
    <name type="common">Black gram</name>
    <name type="synonym">Phaseolus mungo</name>
    <dbReference type="NCBI Taxonomy" id="3915"/>
    <lineage>
        <taxon>Eukaryota</taxon>
        <taxon>Viridiplantae</taxon>
        <taxon>Streptophyta</taxon>
        <taxon>Embryophyta</taxon>
        <taxon>Tracheophyta</taxon>
        <taxon>Spermatophyta</taxon>
        <taxon>Magnoliopsida</taxon>
        <taxon>eudicotyledons</taxon>
        <taxon>Gunneridae</taxon>
        <taxon>Pentapetalae</taxon>
        <taxon>rosids</taxon>
        <taxon>fabids</taxon>
        <taxon>Fabales</taxon>
        <taxon>Fabaceae</taxon>
        <taxon>Papilionoideae</taxon>
        <taxon>50 kb inversion clade</taxon>
        <taxon>NPAAA clade</taxon>
        <taxon>indigoferoid/millettioid clade</taxon>
        <taxon>Phaseoleae</taxon>
        <taxon>Vigna</taxon>
    </lineage>
</organism>
<dbReference type="SUPFAM" id="SSF57850">
    <property type="entry name" value="RING/U-box"/>
    <property type="match status" value="1"/>
</dbReference>
<evidence type="ECO:0000256" key="11">
    <source>
        <dbReference type="ARBA" id="ARBA00023054"/>
    </source>
</evidence>
<evidence type="ECO:0000256" key="12">
    <source>
        <dbReference type="ARBA" id="ARBA00023242"/>
    </source>
</evidence>
<dbReference type="PROSITE" id="PS00518">
    <property type="entry name" value="ZF_RING_1"/>
    <property type="match status" value="1"/>
</dbReference>
<feature type="signal peptide" evidence="16">
    <location>
        <begin position="1"/>
        <end position="22"/>
    </location>
</feature>